<feature type="chain" id="PRO_5022708369" evidence="3">
    <location>
        <begin position="22"/>
        <end position="966"/>
    </location>
</feature>
<dbReference type="InterPro" id="IPR017853">
    <property type="entry name" value="GH"/>
</dbReference>
<evidence type="ECO:0000256" key="3">
    <source>
        <dbReference type="SAM" id="SignalP"/>
    </source>
</evidence>
<dbReference type="CDD" id="cd06591">
    <property type="entry name" value="GH31_xylosidase_XylS"/>
    <property type="match status" value="1"/>
</dbReference>
<dbReference type="Proteomes" id="UP000315827">
    <property type="component" value="Unassembled WGS sequence"/>
</dbReference>
<dbReference type="Gene3D" id="2.60.40.1760">
    <property type="entry name" value="glycosyl hydrolase (family 31)"/>
    <property type="match status" value="1"/>
</dbReference>
<dbReference type="InterPro" id="IPR011658">
    <property type="entry name" value="PA14_dom"/>
</dbReference>
<dbReference type="InterPro" id="IPR013780">
    <property type="entry name" value="Glyco_hydro_b"/>
</dbReference>
<dbReference type="SMART" id="SM00758">
    <property type="entry name" value="PA14"/>
    <property type="match status" value="1"/>
</dbReference>
<accession>A0A5C6KBN6</accession>
<dbReference type="PROSITE" id="PS51820">
    <property type="entry name" value="PA14"/>
    <property type="match status" value="1"/>
</dbReference>
<dbReference type="InterPro" id="IPR048395">
    <property type="entry name" value="Glyco_hydro_31_C"/>
</dbReference>
<dbReference type="PANTHER" id="PTHR43863">
    <property type="entry name" value="HYDROLASE, PUTATIVE (AFU_ORTHOLOGUE AFUA_1G03140)-RELATED"/>
    <property type="match status" value="1"/>
</dbReference>
<dbReference type="Gene3D" id="2.60.40.1180">
    <property type="entry name" value="Golgi alpha-mannosidase II"/>
    <property type="match status" value="2"/>
</dbReference>
<comment type="caution">
    <text evidence="5">The sequence shown here is derived from an EMBL/GenBank/DDBJ whole genome shotgun (WGS) entry which is preliminary data.</text>
</comment>
<evidence type="ECO:0000256" key="2">
    <source>
        <dbReference type="RuleBase" id="RU361185"/>
    </source>
</evidence>
<dbReference type="InterPro" id="IPR037524">
    <property type="entry name" value="PA14/GLEYA"/>
</dbReference>
<dbReference type="CDD" id="cd14752">
    <property type="entry name" value="GH31_N"/>
    <property type="match status" value="1"/>
</dbReference>
<dbReference type="InterPro" id="IPR051816">
    <property type="entry name" value="Glycosyl_Hydrolase_31"/>
</dbReference>
<dbReference type="InterPro" id="IPR000322">
    <property type="entry name" value="Glyco_hydro_31_TIM"/>
</dbReference>
<name>A0A5C6KBN6_PARDI</name>
<comment type="similarity">
    <text evidence="1 2">Belongs to the glycosyl hydrolase 31 family.</text>
</comment>
<dbReference type="EMBL" id="VOHW01000017">
    <property type="protein sequence ID" value="TWV58988.1"/>
    <property type="molecule type" value="Genomic_DNA"/>
</dbReference>
<evidence type="ECO:0000313" key="6">
    <source>
        <dbReference type="Proteomes" id="UP000315827"/>
    </source>
</evidence>
<feature type="domain" description="PA14" evidence="4">
    <location>
        <begin position="224"/>
        <end position="377"/>
    </location>
</feature>
<protein>
    <submittedName>
        <fullName evidence="5">DUF5110 domain-containing protein</fullName>
    </submittedName>
</protein>
<evidence type="ECO:0000256" key="1">
    <source>
        <dbReference type="ARBA" id="ARBA00007806"/>
    </source>
</evidence>
<dbReference type="Pfam" id="PF07691">
    <property type="entry name" value="PA14"/>
    <property type="match status" value="1"/>
</dbReference>
<dbReference type="RefSeq" id="WP_146376091.1">
    <property type="nucleotide sequence ID" value="NZ_JADPDX010000399.1"/>
</dbReference>
<dbReference type="SUPFAM" id="SSF51011">
    <property type="entry name" value="Glycosyl hydrolase domain"/>
    <property type="match status" value="1"/>
</dbReference>
<sequence length="966" mass="111023">MRCKYLLLYGLLAVLPFSAQAGYKKIANGILVSLPEGELNQSKTVRLLVVNDEVIQVTASPEAKIQDKQSLVRVAPVKAPVKWNVESTSDSVFLNTGKLRAAVSLVTGEVTFYDMSGKLILRESNGGRQFTPIEVEGRKGYTTRQQFNSPEDEAFYGLGQHQSDEFNYKSKNEELYQYNTKISVPFVVSSKNYGVLFDNYSYSRYGDPRPYSNLDIFKLYDKNGKEGGLTATYYKNNGLEVFAERQESRIDYETLFTHQPLPKTFDFKGETFDKFPEGFRFRNSLVVWEGEIEPKESGVYHFKLFYGAYTKVFLDNKLVVEERWRPSWNPNSVKFTADLQAGKKVPVRIEWREGAGSYIGLKVLSPRPEEEVGRLSMWSEMGNDIDYYFIHGDSMDAVISGYRYVTGKSPIMPAWAMGFWQSRERYKTQDEILTALRELRKRKMGVDNIVMDWQYWKTDSWGSHEFDPARFSDPKGMVDAIHDLNARFMISVWPKFYPTTKNYKELAANGWVYLQAVKDSILDFVPPGFVATFYDAYAPGARKLFWKQMNDNLYRLGVDAWWMDASEPNIKDCTPMSYQKALTGPTALGPSAQYYNTYALVNAQAIYEGQLKENPDDRVFLLTRSGFAGLQRYSTASWSGDIGTRWEELKAQISAGLNFSISGIPYWTMDIGGFCVENRYRTGQLIYDKTGVENDDLKEWRELNARWYQFGTFTPLYRAHGQFPLREIYNIAPEDHPAYQTILYYNQLRYRLMPYIYSLAGKTYFDDYTIMRPLVMDYASDLAVRDNSTQYMFGPSMMIAPVYTYKATSREVYFPKGTDWYDLYTGKRYKGGQKQEVEAPFERMPIFAPSGGILLYGPEITYVNEKKPEVIDVYIYAGKDGSFYLYEDEGTNNNYQKGTYSKIDFNYSDATNTLTIGSREGSYPGMLSERTFNIIYVSPNAPAGWDNKGKPAKVIEYKGEQISVKL</sequence>
<keyword evidence="3" id="KW-0732">Signal</keyword>
<dbReference type="InterPro" id="IPR011013">
    <property type="entry name" value="Gal_mutarotase_sf_dom"/>
</dbReference>
<dbReference type="SUPFAM" id="SSF51445">
    <property type="entry name" value="(Trans)glycosidases"/>
    <property type="match status" value="1"/>
</dbReference>
<dbReference type="GO" id="GO:0030246">
    <property type="term" value="F:carbohydrate binding"/>
    <property type="evidence" value="ECO:0007669"/>
    <property type="project" value="InterPro"/>
</dbReference>
<dbReference type="GO" id="GO:0005975">
    <property type="term" value="P:carbohydrate metabolic process"/>
    <property type="evidence" value="ECO:0007669"/>
    <property type="project" value="InterPro"/>
</dbReference>
<organism evidence="5 6">
    <name type="scientific">Parabacteroides distasonis</name>
    <dbReference type="NCBI Taxonomy" id="823"/>
    <lineage>
        <taxon>Bacteria</taxon>
        <taxon>Pseudomonadati</taxon>
        <taxon>Bacteroidota</taxon>
        <taxon>Bacteroidia</taxon>
        <taxon>Bacteroidales</taxon>
        <taxon>Tannerellaceae</taxon>
        <taxon>Parabacteroides</taxon>
    </lineage>
</organism>
<keyword evidence="2" id="KW-0326">Glycosidase</keyword>
<dbReference type="Pfam" id="PF13802">
    <property type="entry name" value="Gal_mutarotas_2"/>
    <property type="match status" value="1"/>
</dbReference>
<dbReference type="Gene3D" id="3.20.20.80">
    <property type="entry name" value="Glycosidases"/>
    <property type="match status" value="1"/>
</dbReference>
<dbReference type="SUPFAM" id="SSF56988">
    <property type="entry name" value="Anthrax protective antigen"/>
    <property type="match status" value="1"/>
</dbReference>
<dbReference type="Pfam" id="PF21365">
    <property type="entry name" value="Glyco_hydro_31_3rd"/>
    <property type="match status" value="1"/>
</dbReference>
<dbReference type="InterPro" id="IPR025887">
    <property type="entry name" value="Glyco_hydro_31_N_dom"/>
</dbReference>
<keyword evidence="2" id="KW-0378">Hydrolase</keyword>
<dbReference type="Pfam" id="PF01055">
    <property type="entry name" value="Glyco_hydro_31_2nd"/>
    <property type="match status" value="1"/>
</dbReference>
<gene>
    <name evidence="5" type="ORF">FSA05_19685</name>
</gene>
<evidence type="ECO:0000259" key="4">
    <source>
        <dbReference type="PROSITE" id="PS51820"/>
    </source>
</evidence>
<evidence type="ECO:0000313" key="5">
    <source>
        <dbReference type="EMBL" id="TWV58988.1"/>
    </source>
</evidence>
<dbReference type="GO" id="GO:0004553">
    <property type="term" value="F:hydrolase activity, hydrolyzing O-glycosyl compounds"/>
    <property type="evidence" value="ECO:0007669"/>
    <property type="project" value="InterPro"/>
</dbReference>
<dbReference type="AlphaFoldDB" id="A0A5C6KBN6"/>
<dbReference type="SUPFAM" id="SSF74650">
    <property type="entry name" value="Galactose mutarotase-like"/>
    <property type="match status" value="1"/>
</dbReference>
<dbReference type="InterPro" id="IPR033403">
    <property type="entry name" value="DUF5110"/>
</dbReference>
<reference evidence="5 6" key="1">
    <citation type="submission" date="2019-07" db="EMBL/GenBank/DDBJ databases">
        <title>Genome sequencing of Parabacteroides distasonis iSURF_7.</title>
        <authorList>
            <person name="Degefu H.N."/>
            <person name="Ruoff K.L."/>
            <person name="Price C.E."/>
            <person name="Valls R.A."/>
            <person name="O'Toole G.A."/>
        </authorList>
    </citation>
    <scope>NUCLEOTIDE SEQUENCE [LARGE SCALE GENOMIC DNA]</scope>
    <source>
        <strain evidence="5 6">CFPLTA003_1B</strain>
    </source>
</reference>
<dbReference type="Gene3D" id="2.60.120.380">
    <property type="match status" value="1"/>
</dbReference>
<dbReference type="PANTHER" id="PTHR43863:SF2">
    <property type="entry name" value="MALTASE-GLUCOAMYLASE"/>
    <property type="match status" value="1"/>
</dbReference>
<dbReference type="Pfam" id="PF17137">
    <property type="entry name" value="DUF5110"/>
    <property type="match status" value="1"/>
</dbReference>
<feature type="signal peptide" evidence="3">
    <location>
        <begin position="1"/>
        <end position="21"/>
    </location>
</feature>
<proteinExistence type="inferred from homology"/>